<evidence type="ECO:0000256" key="4">
    <source>
        <dbReference type="ARBA" id="ARBA00022964"/>
    </source>
</evidence>
<dbReference type="EMBL" id="CCBQ010000027">
    <property type="protein sequence ID" value="CDO93915.1"/>
    <property type="molecule type" value="Genomic_DNA"/>
</dbReference>
<evidence type="ECO:0000313" key="8">
    <source>
        <dbReference type="EMBL" id="CDO93915.1"/>
    </source>
</evidence>
<dbReference type="InterPro" id="IPR042098">
    <property type="entry name" value="TauD-like_sf"/>
</dbReference>
<feature type="domain" description="TauD/TfdA-like" evidence="7">
    <location>
        <begin position="157"/>
        <end position="401"/>
    </location>
</feature>
<dbReference type="GO" id="GO:0051213">
    <property type="term" value="F:dioxygenase activity"/>
    <property type="evidence" value="ECO:0007669"/>
    <property type="project" value="UniProtKB-KW"/>
</dbReference>
<evidence type="ECO:0000313" key="9">
    <source>
        <dbReference type="Proteomes" id="UP000031516"/>
    </source>
</evidence>
<evidence type="ECO:0000256" key="3">
    <source>
        <dbReference type="ARBA" id="ARBA00022723"/>
    </source>
</evidence>
<reference evidence="8 9" key="1">
    <citation type="submission" date="2014-03" db="EMBL/GenBank/DDBJ databases">
        <title>The genome of Kluyveromyces dobzhanskii.</title>
        <authorList>
            <person name="Nystedt B."/>
            <person name="Astrom S."/>
        </authorList>
    </citation>
    <scope>NUCLEOTIDE SEQUENCE [LARGE SCALE GENOMIC DNA]</scope>
    <source>
        <strain evidence="8 9">CBS 2104</strain>
    </source>
</reference>
<protein>
    <submittedName>
        <fullName evidence="8">WGS project CCBQ000000000 data, contig 00102</fullName>
    </submittedName>
</protein>
<dbReference type="OrthoDB" id="406634at2759"/>
<keyword evidence="4" id="KW-0223">Dioxygenase</keyword>
<dbReference type="Gene3D" id="3.60.130.10">
    <property type="entry name" value="Clavaminate synthase-like"/>
    <property type="match status" value="1"/>
</dbReference>
<evidence type="ECO:0000256" key="6">
    <source>
        <dbReference type="ARBA" id="ARBA00023004"/>
    </source>
</evidence>
<dbReference type="GO" id="GO:0045329">
    <property type="term" value="P:carnitine biosynthetic process"/>
    <property type="evidence" value="ECO:0007669"/>
    <property type="project" value="TreeGrafter"/>
</dbReference>
<dbReference type="PANTHER" id="PTHR10696">
    <property type="entry name" value="GAMMA-BUTYROBETAINE HYDROXYLASE-RELATED"/>
    <property type="match status" value="1"/>
</dbReference>
<evidence type="ECO:0000256" key="2">
    <source>
        <dbReference type="ARBA" id="ARBA00008654"/>
    </source>
</evidence>
<dbReference type="PANTHER" id="PTHR10696:SF25">
    <property type="entry name" value="OXIDOREDUCTASE AIM17-RELATED"/>
    <property type="match status" value="1"/>
</dbReference>
<keyword evidence="5" id="KW-0560">Oxidoreductase</keyword>
<dbReference type="InterPro" id="IPR038492">
    <property type="entry name" value="GBBH-like_N_sf"/>
</dbReference>
<evidence type="ECO:0000259" key="7">
    <source>
        <dbReference type="Pfam" id="PF02668"/>
    </source>
</evidence>
<dbReference type="InterPro" id="IPR050411">
    <property type="entry name" value="AlphaKG_dependent_hydroxylases"/>
</dbReference>
<dbReference type="GO" id="GO:0005739">
    <property type="term" value="C:mitochondrion"/>
    <property type="evidence" value="ECO:0007669"/>
    <property type="project" value="TreeGrafter"/>
</dbReference>
<evidence type="ECO:0000256" key="1">
    <source>
        <dbReference type="ARBA" id="ARBA00001954"/>
    </source>
</evidence>
<sequence length="419" mass="48598">MMRRCIFNRAFGRHYTVGNGVGSKIIGREVTQYGITVKLQQNGLVKEQYLDHILLRDASKSPNSVDPISSQKLFTTGSLLVGREGLEPIRPGKADIVDDGQGLYVHWNDGDQFTYTTEYLQSLNEESVSIKKFKPEVWSQELMSDKGFISGLSVDYHSYMNPHDDMRLFETVKLLDQYGIGLITDIPDEAATNYSDWFVQMICERIGHVRTTFYGDLFDVQNQASQANNIAYTTKPLPLHMDLLYLENIPGWQMLHCIKNSEGSHENGQNYFVDSLAALEYIKRKDVSVMKALETIPITYHYKRDDKRYYQQRPLVEHKKHETVVNYSPPFQGPFNFKETSDIPLLNQFKKGLSMFEEYINDPKNQFQIKLPENSCVIFHNRRILHARRQFDGERWLKGCYLDADTFSSKLSNLYEKFK</sequence>
<proteinExistence type="inferred from homology"/>
<comment type="similarity">
    <text evidence="2">Belongs to the gamma-BBH/TMLD family.</text>
</comment>
<dbReference type="Proteomes" id="UP000031516">
    <property type="component" value="Unassembled WGS sequence"/>
</dbReference>
<evidence type="ECO:0000256" key="5">
    <source>
        <dbReference type="ARBA" id="ARBA00023002"/>
    </source>
</evidence>
<gene>
    <name evidence="8" type="ORF">KLDO_g2203</name>
</gene>
<accession>A0A0A8L6N0</accession>
<dbReference type="Pfam" id="PF02668">
    <property type="entry name" value="TauD"/>
    <property type="match status" value="1"/>
</dbReference>
<dbReference type="InterPro" id="IPR003819">
    <property type="entry name" value="TauD/TfdA-like"/>
</dbReference>
<dbReference type="GO" id="GO:0046872">
    <property type="term" value="F:metal ion binding"/>
    <property type="evidence" value="ECO:0007669"/>
    <property type="project" value="UniProtKB-KW"/>
</dbReference>
<dbReference type="CDD" id="cd00250">
    <property type="entry name" value="CAS_like"/>
    <property type="match status" value="1"/>
</dbReference>
<comment type="cofactor">
    <cofactor evidence="1">
        <name>Fe(2+)</name>
        <dbReference type="ChEBI" id="CHEBI:29033"/>
    </cofactor>
</comment>
<keyword evidence="3" id="KW-0479">Metal-binding</keyword>
<dbReference type="SUPFAM" id="SSF51197">
    <property type="entry name" value="Clavaminate synthase-like"/>
    <property type="match status" value="1"/>
</dbReference>
<comment type="caution">
    <text evidence="8">The sequence shown here is derived from an EMBL/GenBank/DDBJ whole genome shotgun (WGS) entry which is preliminary data.</text>
</comment>
<dbReference type="Gene3D" id="3.30.2020.30">
    <property type="match status" value="1"/>
</dbReference>
<name>A0A0A8L6N0_9SACH</name>
<keyword evidence="9" id="KW-1185">Reference proteome</keyword>
<organism evidence="8 9">
    <name type="scientific">Kluyveromyces dobzhanskii CBS 2104</name>
    <dbReference type="NCBI Taxonomy" id="1427455"/>
    <lineage>
        <taxon>Eukaryota</taxon>
        <taxon>Fungi</taxon>
        <taxon>Dikarya</taxon>
        <taxon>Ascomycota</taxon>
        <taxon>Saccharomycotina</taxon>
        <taxon>Saccharomycetes</taxon>
        <taxon>Saccharomycetales</taxon>
        <taxon>Saccharomycetaceae</taxon>
        <taxon>Kluyveromyces</taxon>
    </lineage>
</organism>
<dbReference type="AlphaFoldDB" id="A0A0A8L6N0"/>
<keyword evidence="6" id="KW-0408">Iron</keyword>